<evidence type="ECO:0000256" key="1">
    <source>
        <dbReference type="ARBA" id="ARBA00023002"/>
    </source>
</evidence>
<dbReference type="CDD" id="cd19091">
    <property type="entry name" value="AKR_PsAKR"/>
    <property type="match status" value="1"/>
</dbReference>
<evidence type="ECO:0000313" key="3">
    <source>
        <dbReference type="EMBL" id="RAK02029.1"/>
    </source>
</evidence>
<dbReference type="InterPro" id="IPR050523">
    <property type="entry name" value="AKR_Detox_Biosynth"/>
</dbReference>
<gene>
    <name evidence="3" type="ORF">LX87_00143</name>
</gene>
<feature type="domain" description="NADP-dependent oxidoreductase" evidence="2">
    <location>
        <begin position="44"/>
        <end position="347"/>
    </location>
</feature>
<dbReference type="AlphaFoldDB" id="A0A327X5U0"/>
<comment type="caution">
    <text evidence="3">The sequence shown here is derived from an EMBL/GenBank/DDBJ whole genome shotgun (WGS) entry which is preliminary data.</text>
</comment>
<accession>A0A327X5U0</accession>
<keyword evidence="4" id="KW-1185">Reference proteome</keyword>
<reference evidence="3 4" key="1">
    <citation type="submission" date="2018-06" db="EMBL/GenBank/DDBJ databases">
        <title>Genomic Encyclopedia of Archaeal and Bacterial Type Strains, Phase II (KMG-II): from individual species to whole genera.</title>
        <authorList>
            <person name="Goeker M."/>
        </authorList>
    </citation>
    <scope>NUCLEOTIDE SEQUENCE [LARGE SCALE GENOMIC DNA]</scope>
    <source>
        <strain evidence="3 4">DSM 21851</strain>
    </source>
</reference>
<dbReference type="FunFam" id="3.20.20.100:FF:000004">
    <property type="entry name" value="Oxidoreductase, aldo/keto reductase"/>
    <property type="match status" value="1"/>
</dbReference>
<dbReference type="Proteomes" id="UP000248790">
    <property type="component" value="Unassembled WGS sequence"/>
</dbReference>
<dbReference type="PANTHER" id="PTHR43364:SF18">
    <property type="entry name" value="OXIDOREDUCTASE"/>
    <property type="match status" value="1"/>
</dbReference>
<evidence type="ECO:0000259" key="2">
    <source>
        <dbReference type="Pfam" id="PF00248"/>
    </source>
</evidence>
<evidence type="ECO:0000313" key="4">
    <source>
        <dbReference type="Proteomes" id="UP000248790"/>
    </source>
</evidence>
<protein>
    <submittedName>
        <fullName evidence="3">Aryl-alcohol dehydrogenase-like predicted oxidoreductase</fullName>
    </submittedName>
</protein>
<name>A0A327X5U0_LARAB</name>
<dbReference type="InterPro" id="IPR023210">
    <property type="entry name" value="NADP_OxRdtase_dom"/>
</dbReference>
<dbReference type="Gene3D" id="3.20.20.100">
    <property type="entry name" value="NADP-dependent oxidoreductase domain"/>
    <property type="match status" value="1"/>
</dbReference>
<dbReference type="GO" id="GO:0016491">
    <property type="term" value="F:oxidoreductase activity"/>
    <property type="evidence" value="ECO:0007669"/>
    <property type="project" value="UniProtKB-KW"/>
</dbReference>
<dbReference type="SUPFAM" id="SSF51430">
    <property type="entry name" value="NAD(P)-linked oxidoreductase"/>
    <property type="match status" value="1"/>
</dbReference>
<dbReference type="EMBL" id="QLMC01000001">
    <property type="protein sequence ID" value="RAK02029.1"/>
    <property type="molecule type" value="Genomic_DNA"/>
</dbReference>
<proteinExistence type="predicted"/>
<dbReference type="InterPro" id="IPR036812">
    <property type="entry name" value="NAD(P)_OxRdtase_dom_sf"/>
</dbReference>
<dbReference type="GO" id="GO:0005829">
    <property type="term" value="C:cytosol"/>
    <property type="evidence" value="ECO:0007669"/>
    <property type="project" value="TreeGrafter"/>
</dbReference>
<sequence>MQRLLLEPTALGFGRFPEAVPLHPKSVYIMKYNLLGNTGLLVSELCLGTMTFGGKGMWTAIGQLDQDPVDQLVKRSIDAGINFIDTANVYSEGLSEELTGQAIHNLGLRRDDLVIATKVRGKMGEGPNQIGLSRKHILQQAEESLRRLKTDYIDLYQIHGFDFLTPLEETLRALDDLVSSGKVRYIGASNLAAWQLMKALSYSEHKDVARFVSLQAYYTIAGRDLEREIVPLLLDQKVGLMVWSPLAGGFLSGKYGRNKNPEDARRANFDFPPVNKEKAFDILDVMEPIAAEKGVSVAQVALAWLLHQPAVTTVIIGAKKPDQLEDNLKAVDVVLSTDELTKLDEVSKLAPEYPGWMVERQMSDRKKYIA</sequence>
<organism evidence="3 4">
    <name type="scientific">Larkinella arboricola</name>
    <dbReference type="NCBI Taxonomy" id="643671"/>
    <lineage>
        <taxon>Bacteria</taxon>
        <taxon>Pseudomonadati</taxon>
        <taxon>Bacteroidota</taxon>
        <taxon>Cytophagia</taxon>
        <taxon>Cytophagales</taxon>
        <taxon>Spirosomataceae</taxon>
        <taxon>Larkinella</taxon>
    </lineage>
</organism>
<dbReference type="Pfam" id="PF00248">
    <property type="entry name" value="Aldo_ket_red"/>
    <property type="match status" value="1"/>
</dbReference>
<dbReference type="PANTHER" id="PTHR43364">
    <property type="entry name" value="NADH-SPECIFIC METHYLGLYOXAL REDUCTASE-RELATED"/>
    <property type="match status" value="1"/>
</dbReference>
<keyword evidence="1" id="KW-0560">Oxidoreductase</keyword>